<comment type="caution">
    <text evidence="2">The sequence shown here is derived from an EMBL/GenBank/DDBJ whole genome shotgun (WGS) entry which is preliminary data.</text>
</comment>
<proteinExistence type="predicted"/>
<name>A0ABS7Z3A2_9SPHI</name>
<dbReference type="SUPFAM" id="SSF54427">
    <property type="entry name" value="NTF2-like"/>
    <property type="match status" value="1"/>
</dbReference>
<dbReference type="RefSeq" id="WP_225552052.1">
    <property type="nucleotide sequence ID" value="NZ_JADEYP010000007.1"/>
</dbReference>
<sequence length="141" mass="15987">MKKTLSTIATALLMIISLSSFANPVINPLKEKDSKTIVFTYVEAIALGSDVYNKYLFADDFEYRNTANSHTFNKKQYLKFLNDTKGLSFNCETNYQILDETGKSCVAKAIMTFANFTRVDYITMVKTLDGWKVSKVVTTYP</sequence>
<evidence type="ECO:0000256" key="1">
    <source>
        <dbReference type="SAM" id="SignalP"/>
    </source>
</evidence>
<keyword evidence="3" id="KW-1185">Reference proteome</keyword>
<evidence type="ECO:0000313" key="3">
    <source>
        <dbReference type="Proteomes" id="UP001165302"/>
    </source>
</evidence>
<evidence type="ECO:0000313" key="2">
    <source>
        <dbReference type="EMBL" id="MCA5004665.1"/>
    </source>
</evidence>
<dbReference type="Gene3D" id="3.10.450.50">
    <property type="match status" value="1"/>
</dbReference>
<protein>
    <recommendedName>
        <fullName evidence="4">Lumazine-binding</fullName>
    </recommendedName>
</protein>
<dbReference type="InterPro" id="IPR032710">
    <property type="entry name" value="NTF2-like_dom_sf"/>
</dbReference>
<gene>
    <name evidence="2" type="ORF">IPZ78_05785</name>
</gene>
<dbReference type="EMBL" id="JADEYP010000007">
    <property type="protein sequence ID" value="MCA5004665.1"/>
    <property type="molecule type" value="Genomic_DNA"/>
</dbReference>
<dbReference type="Proteomes" id="UP001165302">
    <property type="component" value="Unassembled WGS sequence"/>
</dbReference>
<feature type="chain" id="PRO_5045365205" description="Lumazine-binding" evidence="1">
    <location>
        <begin position="23"/>
        <end position="141"/>
    </location>
</feature>
<reference evidence="2" key="1">
    <citation type="submission" date="2020-10" db="EMBL/GenBank/DDBJ databases">
        <authorList>
            <person name="Lu T."/>
            <person name="Wang Q."/>
            <person name="Han X."/>
        </authorList>
    </citation>
    <scope>NUCLEOTIDE SEQUENCE</scope>
    <source>
        <strain evidence="2">WQ 366</strain>
    </source>
</reference>
<accession>A0ABS7Z3A2</accession>
<feature type="signal peptide" evidence="1">
    <location>
        <begin position="1"/>
        <end position="22"/>
    </location>
</feature>
<evidence type="ECO:0008006" key="4">
    <source>
        <dbReference type="Google" id="ProtNLM"/>
    </source>
</evidence>
<organism evidence="2 3">
    <name type="scientific">Sphingobacterium bovistauri</name>
    <dbReference type="NCBI Taxonomy" id="2781959"/>
    <lineage>
        <taxon>Bacteria</taxon>
        <taxon>Pseudomonadati</taxon>
        <taxon>Bacteroidota</taxon>
        <taxon>Sphingobacteriia</taxon>
        <taxon>Sphingobacteriales</taxon>
        <taxon>Sphingobacteriaceae</taxon>
        <taxon>Sphingobacterium</taxon>
    </lineage>
</organism>
<keyword evidence="1" id="KW-0732">Signal</keyword>